<feature type="compositionally biased region" description="Basic and acidic residues" evidence="1">
    <location>
        <begin position="247"/>
        <end position="260"/>
    </location>
</feature>
<name>A0A439DAR9_9PEZI</name>
<evidence type="ECO:0000313" key="4">
    <source>
        <dbReference type="Proteomes" id="UP000286045"/>
    </source>
</evidence>
<sequence>MEWISRKKQLLEGDLAEFRFYSGHPCLIQTKRLRRDGSGNIDVVDRTHNSEREYLEWVKQLPSCLDEPTVVLVMHQRLDAGDVKATSLPYGEETFKAAHQQLFQHRSVAHAIRRKSTAIFTCRTVAPWKSRPEWGPAVVYHCKSDTESLSACDDMVLSLTHFPQKPMIFAVFYGCTQGAREYIDGWFTWSQASAFNPLHLPMLYSELERRRLVDKLDAKGGDLRKRIIDTENSLRKYAPRGSGQSSDLEKDSEKDSTNRSITQRECEAVNLWVEVSSLKNGLESFKAEMISMLQISKQPLENGILDNGAVVQMGPIYKHSSESIQARIHDMIVEINSITRRTQNLLVGMSLATQTESNYLARKDAWATISIAVESKKDSSHMRYISFLGMIFLPGTFFATLFSMGFFNWIPDESNQMISPWVVVYFGITIFTTIGTVWRFRKWAERQDRDDTQAVYAQLQNDPGAMTFHPIGSQAV</sequence>
<evidence type="ECO:0000256" key="1">
    <source>
        <dbReference type="SAM" id="MobiDB-lite"/>
    </source>
</evidence>
<proteinExistence type="predicted"/>
<reference evidence="3 4" key="1">
    <citation type="submission" date="2018-12" db="EMBL/GenBank/DDBJ databases">
        <title>Draft genome sequence of Xylaria grammica IHI A82.</title>
        <authorList>
            <person name="Buettner E."/>
            <person name="Kellner H."/>
        </authorList>
    </citation>
    <scope>NUCLEOTIDE SEQUENCE [LARGE SCALE GENOMIC DNA]</scope>
    <source>
        <strain evidence="3 4">IHI A82</strain>
    </source>
</reference>
<keyword evidence="2" id="KW-0472">Membrane</keyword>
<dbReference type="Gene3D" id="1.20.58.340">
    <property type="entry name" value="Magnesium transport protein CorA, transmembrane region"/>
    <property type="match status" value="1"/>
</dbReference>
<gene>
    <name evidence="3" type="ORF">EKO27_g3651</name>
</gene>
<evidence type="ECO:0000313" key="3">
    <source>
        <dbReference type="EMBL" id="RWA11458.1"/>
    </source>
</evidence>
<accession>A0A439DAR9</accession>
<dbReference type="EMBL" id="RYZI01000079">
    <property type="protein sequence ID" value="RWA11458.1"/>
    <property type="molecule type" value="Genomic_DNA"/>
</dbReference>
<protein>
    <submittedName>
        <fullName evidence="3">Uncharacterized protein</fullName>
    </submittedName>
</protein>
<dbReference type="STRING" id="363999.A0A439DAR9"/>
<evidence type="ECO:0000256" key="2">
    <source>
        <dbReference type="SAM" id="Phobius"/>
    </source>
</evidence>
<keyword evidence="4" id="KW-1185">Reference proteome</keyword>
<keyword evidence="2" id="KW-1133">Transmembrane helix</keyword>
<dbReference type="AlphaFoldDB" id="A0A439DAR9"/>
<feature type="transmembrane region" description="Helical" evidence="2">
    <location>
        <begin position="422"/>
        <end position="440"/>
    </location>
</feature>
<feature type="transmembrane region" description="Helical" evidence="2">
    <location>
        <begin position="384"/>
        <end position="410"/>
    </location>
</feature>
<dbReference type="Proteomes" id="UP000286045">
    <property type="component" value="Unassembled WGS sequence"/>
</dbReference>
<comment type="caution">
    <text evidence="3">The sequence shown here is derived from an EMBL/GenBank/DDBJ whole genome shotgun (WGS) entry which is preliminary data.</text>
</comment>
<organism evidence="3 4">
    <name type="scientific">Xylaria grammica</name>
    <dbReference type="NCBI Taxonomy" id="363999"/>
    <lineage>
        <taxon>Eukaryota</taxon>
        <taxon>Fungi</taxon>
        <taxon>Dikarya</taxon>
        <taxon>Ascomycota</taxon>
        <taxon>Pezizomycotina</taxon>
        <taxon>Sordariomycetes</taxon>
        <taxon>Xylariomycetidae</taxon>
        <taxon>Xylariales</taxon>
        <taxon>Xylariaceae</taxon>
        <taxon>Xylaria</taxon>
    </lineage>
</organism>
<keyword evidence="2" id="KW-0812">Transmembrane</keyword>
<feature type="region of interest" description="Disordered" evidence="1">
    <location>
        <begin position="236"/>
        <end position="260"/>
    </location>
</feature>